<dbReference type="EMBL" id="JARKHS020029075">
    <property type="protein sequence ID" value="KAK8763693.1"/>
    <property type="molecule type" value="Genomic_DNA"/>
</dbReference>
<dbReference type="AlphaFoldDB" id="A0AAQ4DMK3"/>
<evidence type="ECO:0000313" key="3">
    <source>
        <dbReference type="Proteomes" id="UP001321473"/>
    </source>
</evidence>
<accession>A0AAQ4DMK3</accession>
<gene>
    <name evidence="2" type="ORF">V5799_033696</name>
</gene>
<organism evidence="2 3">
    <name type="scientific">Amblyomma americanum</name>
    <name type="common">Lone star tick</name>
    <dbReference type="NCBI Taxonomy" id="6943"/>
    <lineage>
        <taxon>Eukaryota</taxon>
        <taxon>Metazoa</taxon>
        <taxon>Ecdysozoa</taxon>
        <taxon>Arthropoda</taxon>
        <taxon>Chelicerata</taxon>
        <taxon>Arachnida</taxon>
        <taxon>Acari</taxon>
        <taxon>Parasitiformes</taxon>
        <taxon>Ixodida</taxon>
        <taxon>Ixodoidea</taxon>
        <taxon>Ixodidae</taxon>
        <taxon>Amblyomminae</taxon>
        <taxon>Amblyomma</taxon>
    </lineage>
</organism>
<evidence type="ECO:0000256" key="1">
    <source>
        <dbReference type="SAM" id="MobiDB-lite"/>
    </source>
</evidence>
<dbReference type="Proteomes" id="UP001321473">
    <property type="component" value="Unassembled WGS sequence"/>
</dbReference>
<reference evidence="2 3" key="1">
    <citation type="journal article" date="2023" name="Arcadia Sci">
        <title>De novo assembly of a long-read Amblyomma americanum tick genome.</title>
        <authorList>
            <person name="Chou S."/>
            <person name="Poskanzer K.E."/>
            <person name="Rollins M."/>
            <person name="Thuy-Boun P.S."/>
        </authorList>
    </citation>
    <scope>NUCLEOTIDE SEQUENCE [LARGE SCALE GENOMIC DNA]</scope>
    <source>
        <strain evidence="2">F_SG_1</strain>
        <tissue evidence="2">Salivary glands</tissue>
    </source>
</reference>
<evidence type="ECO:0000313" key="2">
    <source>
        <dbReference type="EMBL" id="KAK8763693.1"/>
    </source>
</evidence>
<proteinExistence type="predicted"/>
<feature type="region of interest" description="Disordered" evidence="1">
    <location>
        <begin position="126"/>
        <end position="171"/>
    </location>
</feature>
<feature type="region of interest" description="Disordered" evidence="1">
    <location>
        <begin position="39"/>
        <end position="59"/>
    </location>
</feature>
<feature type="compositionally biased region" description="Basic residues" evidence="1">
    <location>
        <begin position="143"/>
        <end position="152"/>
    </location>
</feature>
<protein>
    <submittedName>
        <fullName evidence="2">Uncharacterized protein</fullName>
    </submittedName>
</protein>
<keyword evidence="3" id="KW-1185">Reference proteome</keyword>
<name>A0AAQ4DMK3_AMBAM</name>
<comment type="caution">
    <text evidence="2">The sequence shown here is derived from an EMBL/GenBank/DDBJ whole genome shotgun (WGS) entry which is preliminary data.</text>
</comment>
<sequence>MASGGDEDLSKEEKARVLADFCKQASAAEVRENFDQISHMLSGRSPSKGHKPSPVSFARVREVKRGPIVDADGCEHYEGVGEGLWHVPALHRHLTPVRGQNTADDSISEGSLPMLFAGASPVSGKWPWRRFGEPSPRALPPRGVRRPPRRVQPKSPEGGPDGLPRGTPDEGIELAGLSLEERLDRQLNFEG</sequence>